<dbReference type="InterPro" id="IPR021013">
    <property type="entry name" value="ATPase_Vma12"/>
</dbReference>
<evidence type="ECO:0000256" key="5">
    <source>
        <dbReference type="ARBA" id="ARBA00023136"/>
    </source>
</evidence>
<sequence length="267" mass="29589">MVLLTITPAAKTAIDRYNAVTDSRTLSSRDDVDALDEPSLIDVSVGDPVSHTQLLRISDQFRQRNAQAPGAHSVTDLEVARLDALLRGSKIHTPPPKPKPEPSPQYVALMAKLRREEEERAYERMINPPLPTETFSQRFPSAAPAIPVKVEDDEVVYADVNRQLALIVNVLVSVIACSIAIWIAARHWSVPQRLALSMGGSGLVAAAEIVIFSGYIRRVREAKQLEGRRIETKEVMETWVIDKKELHGGGPVAGDLRYRKPVKGKHR</sequence>
<keyword evidence="4 6" id="KW-1133">Transmembrane helix</keyword>
<accession>A0ABR3PMX2</accession>
<dbReference type="GeneID" id="95974839"/>
<proteinExistence type="predicted"/>
<organism evidence="7 8">
    <name type="scientific">Neodothiora populina</name>
    <dbReference type="NCBI Taxonomy" id="2781224"/>
    <lineage>
        <taxon>Eukaryota</taxon>
        <taxon>Fungi</taxon>
        <taxon>Dikarya</taxon>
        <taxon>Ascomycota</taxon>
        <taxon>Pezizomycotina</taxon>
        <taxon>Dothideomycetes</taxon>
        <taxon>Dothideomycetidae</taxon>
        <taxon>Dothideales</taxon>
        <taxon>Dothioraceae</taxon>
        <taxon>Neodothiora</taxon>
    </lineage>
</organism>
<dbReference type="Proteomes" id="UP001562354">
    <property type="component" value="Unassembled WGS sequence"/>
</dbReference>
<feature type="transmembrane region" description="Helical" evidence="6">
    <location>
        <begin position="196"/>
        <end position="216"/>
    </location>
</feature>
<gene>
    <name evidence="7" type="ORF">AAFC00_001136</name>
</gene>
<keyword evidence="8" id="KW-1185">Reference proteome</keyword>
<name>A0ABR3PMX2_9PEZI</name>
<evidence type="ECO:0000313" key="7">
    <source>
        <dbReference type="EMBL" id="KAL1310909.1"/>
    </source>
</evidence>
<feature type="transmembrane region" description="Helical" evidence="6">
    <location>
        <begin position="164"/>
        <end position="184"/>
    </location>
</feature>
<reference evidence="7 8" key="1">
    <citation type="submission" date="2024-07" db="EMBL/GenBank/DDBJ databases">
        <title>Draft sequence of the Neodothiora populina.</title>
        <authorList>
            <person name="Drown D.D."/>
            <person name="Schuette U.S."/>
            <person name="Buechlein A.B."/>
            <person name="Rusch D.R."/>
            <person name="Winton L.W."/>
            <person name="Adams G.A."/>
        </authorList>
    </citation>
    <scope>NUCLEOTIDE SEQUENCE [LARGE SCALE GENOMIC DNA]</scope>
    <source>
        <strain evidence="7 8">CPC 39397</strain>
    </source>
</reference>
<dbReference type="PANTHER" id="PTHR31394:SF1">
    <property type="entry name" value="TRANSMEMBRANE PROTEIN 199"/>
    <property type="match status" value="1"/>
</dbReference>
<evidence type="ECO:0000256" key="6">
    <source>
        <dbReference type="SAM" id="Phobius"/>
    </source>
</evidence>
<comment type="caution">
    <text evidence="7">The sequence shown here is derived from an EMBL/GenBank/DDBJ whole genome shotgun (WGS) entry which is preliminary data.</text>
</comment>
<dbReference type="PANTHER" id="PTHR31394">
    <property type="entry name" value="TRANSMEMBRANE PROTEIN 199"/>
    <property type="match status" value="1"/>
</dbReference>
<dbReference type="EMBL" id="JBFMKM010000003">
    <property type="protein sequence ID" value="KAL1310909.1"/>
    <property type="molecule type" value="Genomic_DNA"/>
</dbReference>
<keyword evidence="5 6" id="KW-0472">Membrane</keyword>
<evidence type="ECO:0000256" key="2">
    <source>
        <dbReference type="ARBA" id="ARBA00022692"/>
    </source>
</evidence>
<evidence type="ECO:0000256" key="4">
    <source>
        <dbReference type="ARBA" id="ARBA00022989"/>
    </source>
</evidence>
<keyword evidence="2 6" id="KW-0812">Transmembrane</keyword>
<evidence type="ECO:0000313" key="8">
    <source>
        <dbReference type="Proteomes" id="UP001562354"/>
    </source>
</evidence>
<evidence type="ECO:0000256" key="1">
    <source>
        <dbReference type="ARBA" id="ARBA00004477"/>
    </source>
</evidence>
<evidence type="ECO:0008006" key="9">
    <source>
        <dbReference type="Google" id="ProtNLM"/>
    </source>
</evidence>
<comment type="subcellular location">
    <subcellularLocation>
        <location evidence="1">Endoplasmic reticulum membrane</location>
        <topology evidence="1">Multi-pass membrane protein</topology>
    </subcellularLocation>
</comment>
<protein>
    <recommendedName>
        <fullName evidence="9">ATPase, vacuolar ER assembly factor, Vma12</fullName>
    </recommendedName>
</protein>
<dbReference type="RefSeq" id="XP_069203758.1">
    <property type="nucleotide sequence ID" value="XM_069340287.1"/>
</dbReference>
<evidence type="ECO:0000256" key="3">
    <source>
        <dbReference type="ARBA" id="ARBA00022824"/>
    </source>
</evidence>
<keyword evidence="3" id="KW-0256">Endoplasmic reticulum</keyword>
<dbReference type="Pfam" id="PF11712">
    <property type="entry name" value="Vma12"/>
    <property type="match status" value="1"/>
</dbReference>